<dbReference type="SFLD" id="SFLDG01140">
    <property type="entry name" value="C2.B:_Phosphomannomutase_and_P"/>
    <property type="match status" value="1"/>
</dbReference>
<evidence type="ECO:0000313" key="2">
    <source>
        <dbReference type="Proteomes" id="UP001161691"/>
    </source>
</evidence>
<evidence type="ECO:0000313" key="1">
    <source>
        <dbReference type="EMBL" id="MDI4643915.1"/>
    </source>
</evidence>
<dbReference type="Pfam" id="PF08282">
    <property type="entry name" value="Hydrolase_3"/>
    <property type="match status" value="1"/>
</dbReference>
<reference evidence="1" key="1">
    <citation type="submission" date="2023-04" db="EMBL/GenBank/DDBJ databases">
        <title>Comparative genomic analysis of Cohnella hashimotonis sp. nov., isolated from the International Space Station.</title>
        <authorList>
            <person name="Venkateswaran K."/>
            <person name="Simpson A."/>
        </authorList>
    </citation>
    <scope>NUCLEOTIDE SEQUENCE</scope>
    <source>
        <strain evidence="1">F6_2S_P_1</strain>
    </source>
</reference>
<gene>
    <name evidence="1" type="ORF">KB449_03045</name>
</gene>
<dbReference type="NCBIfam" id="TIGR01484">
    <property type="entry name" value="HAD-SF-IIB"/>
    <property type="match status" value="1"/>
</dbReference>
<dbReference type="SFLD" id="SFLDS00003">
    <property type="entry name" value="Haloacid_Dehalogenase"/>
    <property type="match status" value="1"/>
</dbReference>
<dbReference type="EMBL" id="JAGRPV010000001">
    <property type="protein sequence ID" value="MDI4643915.1"/>
    <property type="molecule type" value="Genomic_DNA"/>
</dbReference>
<protein>
    <submittedName>
        <fullName evidence="1">Cof-type HAD-IIB family hydrolase</fullName>
    </submittedName>
</protein>
<proteinExistence type="predicted"/>
<dbReference type="Gene3D" id="3.40.50.1000">
    <property type="entry name" value="HAD superfamily/HAD-like"/>
    <property type="match status" value="1"/>
</dbReference>
<dbReference type="GO" id="GO:0016787">
    <property type="term" value="F:hydrolase activity"/>
    <property type="evidence" value="ECO:0007669"/>
    <property type="project" value="UniProtKB-KW"/>
</dbReference>
<accession>A0ABT6TC57</accession>
<dbReference type="PANTHER" id="PTHR10000:SF25">
    <property type="entry name" value="PHOSPHATASE YKRA-RELATED"/>
    <property type="match status" value="1"/>
</dbReference>
<name>A0ABT6TC57_9BACL</name>
<dbReference type="PANTHER" id="PTHR10000">
    <property type="entry name" value="PHOSPHOSERINE PHOSPHATASE"/>
    <property type="match status" value="1"/>
</dbReference>
<dbReference type="CDD" id="cd07517">
    <property type="entry name" value="HAD_HPP"/>
    <property type="match status" value="1"/>
</dbReference>
<dbReference type="PROSITE" id="PS01229">
    <property type="entry name" value="COF_2"/>
    <property type="match status" value="1"/>
</dbReference>
<dbReference type="InterPro" id="IPR023214">
    <property type="entry name" value="HAD_sf"/>
</dbReference>
<dbReference type="RefSeq" id="WP_282906952.1">
    <property type="nucleotide sequence ID" value="NZ_JAGRPV010000001.1"/>
</dbReference>
<keyword evidence="1" id="KW-0378">Hydrolase</keyword>
<organism evidence="1 2">
    <name type="scientific">Cohnella hashimotonis</name>
    <dbReference type="NCBI Taxonomy" id="2826895"/>
    <lineage>
        <taxon>Bacteria</taxon>
        <taxon>Bacillati</taxon>
        <taxon>Bacillota</taxon>
        <taxon>Bacilli</taxon>
        <taxon>Bacillales</taxon>
        <taxon>Paenibacillaceae</taxon>
        <taxon>Cohnella</taxon>
    </lineage>
</organism>
<dbReference type="InterPro" id="IPR036412">
    <property type="entry name" value="HAD-like_sf"/>
</dbReference>
<dbReference type="NCBIfam" id="TIGR00099">
    <property type="entry name" value="Cof-subfamily"/>
    <property type="match status" value="1"/>
</dbReference>
<dbReference type="Gene3D" id="3.30.1240.10">
    <property type="match status" value="1"/>
</dbReference>
<dbReference type="InterPro" id="IPR006379">
    <property type="entry name" value="HAD-SF_hydro_IIB"/>
</dbReference>
<dbReference type="Proteomes" id="UP001161691">
    <property type="component" value="Unassembled WGS sequence"/>
</dbReference>
<dbReference type="InterPro" id="IPR000150">
    <property type="entry name" value="Cof"/>
</dbReference>
<comment type="caution">
    <text evidence="1">The sequence shown here is derived from an EMBL/GenBank/DDBJ whole genome shotgun (WGS) entry which is preliminary data.</text>
</comment>
<sequence length="265" mass="29168">MSYKIVFFDIDGTLVDEEKRIPEDTRLAIAELKASGIEPVIATGRAPYFFKWLLEELDIESFVSLNGGYVVYKGKELYERRIPIGDLEKLVELSGRAGHPLVFEGKAAYHTNHENDEGVWKAVDSLRVERPGFNADFWRGEGIYQVFLHCTEGEEAAYLPELPGLRFIRWHPNALDVLPHTGSKAEGIQAMLDALGIPAEEAIAFGDGLNDKEMLALVGLGIAMGNSHPELLAHADYVTARADEGGIRQGLVYAKCIPDGKGATV</sequence>
<dbReference type="SUPFAM" id="SSF56784">
    <property type="entry name" value="HAD-like"/>
    <property type="match status" value="1"/>
</dbReference>
<keyword evidence="2" id="KW-1185">Reference proteome</keyword>